<dbReference type="Gene3D" id="3.40.190.10">
    <property type="entry name" value="Periplasmic binding protein-like II"/>
    <property type="match status" value="2"/>
</dbReference>
<keyword evidence="2" id="KW-1185">Reference proteome</keyword>
<organism evidence="1 2">
    <name type="scientific">Aquimarina spongiae</name>
    <dbReference type="NCBI Taxonomy" id="570521"/>
    <lineage>
        <taxon>Bacteria</taxon>
        <taxon>Pseudomonadati</taxon>
        <taxon>Bacteroidota</taxon>
        <taxon>Flavobacteriia</taxon>
        <taxon>Flavobacteriales</taxon>
        <taxon>Flavobacteriaceae</taxon>
        <taxon>Aquimarina</taxon>
    </lineage>
</organism>
<dbReference type="PANTHER" id="PTHR35841">
    <property type="entry name" value="PHOSPHONATES-BINDING PERIPLASMIC PROTEIN"/>
    <property type="match status" value="1"/>
</dbReference>
<evidence type="ECO:0000313" key="2">
    <source>
        <dbReference type="Proteomes" id="UP000184432"/>
    </source>
</evidence>
<dbReference type="Pfam" id="PF12974">
    <property type="entry name" value="Phosphonate-bd"/>
    <property type="match status" value="1"/>
</dbReference>
<dbReference type="SUPFAM" id="SSF53850">
    <property type="entry name" value="Periplasmic binding protein-like II"/>
    <property type="match status" value="1"/>
</dbReference>
<reference evidence="2" key="1">
    <citation type="submission" date="2016-11" db="EMBL/GenBank/DDBJ databases">
        <authorList>
            <person name="Varghese N."/>
            <person name="Submissions S."/>
        </authorList>
    </citation>
    <scope>NUCLEOTIDE SEQUENCE [LARGE SCALE GENOMIC DNA]</scope>
    <source>
        <strain evidence="2">DSM 22623</strain>
    </source>
</reference>
<dbReference type="Proteomes" id="UP000184432">
    <property type="component" value="Unassembled WGS sequence"/>
</dbReference>
<dbReference type="RefSeq" id="WP_073317555.1">
    <property type="nucleotide sequence ID" value="NZ_FQYP01000006.1"/>
</dbReference>
<dbReference type="AlphaFoldDB" id="A0A1M6HP75"/>
<dbReference type="PROSITE" id="PS51257">
    <property type="entry name" value="PROKAR_LIPOPROTEIN"/>
    <property type="match status" value="1"/>
</dbReference>
<dbReference type="STRING" id="570521.SAMN04488508_106387"/>
<protein>
    <submittedName>
        <fullName evidence="1">Phosphate/phosphite/phosphonate ABC transporter binding protein</fullName>
    </submittedName>
</protein>
<name>A0A1M6HP75_9FLAO</name>
<evidence type="ECO:0000313" key="1">
    <source>
        <dbReference type="EMBL" id="SHJ23989.1"/>
    </source>
</evidence>
<gene>
    <name evidence="1" type="ORF">SAMN04488508_106387</name>
</gene>
<sequence>MKGKLYLTISIFFTGLAFFGCNPNKTPVRLATYTYATNDRVGNLKLLSQELENRLERKVKTTSYPDVESLIEGIKSNDVDIALINTLGYLMLSSDNKHMIPLANMHIKKGAVDNYKTVFLTTNDSVKDLYELKERAKTLRIMFVKEGSTSGNLVPRLFLSAMDIPSPESEFKEVKYGGTHTSTFEKLMRGETDLCAIGSSEYYKQIQADSTFKNKVRLLWVSDEIPLGPVLINKAFSSEEKEIVSNLLLNMHTENIDAFESIKLGWSEAKQADMFQLISDEYYNSFREVDGNRTHLDNILQMFIN</sequence>
<proteinExistence type="predicted"/>
<dbReference type="PANTHER" id="PTHR35841:SF1">
    <property type="entry name" value="PHOSPHONATES-BINDING PERIPLASMIC PROTEIN"/>
    <property type="match status" value="1"/>
</dbReference>
<accession>A0A1M6HP75</accession>
<dbReference type="OrthoDB" id="9781943at2"/>
<dbReference type="EMBL" id="FQYP01000006">
    <property type="protein sequence ID" value="SHJ23989.1"/>
    <property type="molecule type" value="Genomic_DNA"/>
</dbReference>